<sequence length="17" mass="2000">MFLSGQNMELCDRKKLS</sequence>
<evidence type="ECO:0000313" key="1">
    <source>
        <dbReference type="EMBL" id="JAH82523.1"/>
    </source>
</evidence>
<accession>A0A0E9VZ51</accession>
<reference evidence="1" key="1">
    <citation type="submission" date="2014-11" db="EMBL/GenBank/DDBJ databases">
        <authorList>
            <person name="Amaro Gonzalez C."/>
        </authorList>
    </citation>
    <scope>NUCLEOTIDE SEQUENCE</scope>
</reference>
<name>A0A0E9VZ51_ANGAN</name>
<dbReference type="EMBL" id="GBXM01026054">
    <property type="protein sequence ID" value="JAH82523.1"/>
    <property type="molecule type" value="Transcribed_RNA"/>
</dbReference>
<organism evidence="1">
    <name type="scientific">Anguilla anguilla</name>
    <name type="common">European freshwater eel</name>
    <name type="synonym">Muraena anguilla</name>
    <dbReference type="NCBI Taxonomy" id="7936"/>
    <lineage>
        <taxon>Eukaryota</taxon>
        <taxon>Metazoa</taxon>
        <taxon>Chordata</taxon>
        <taxon>Craniata</taxon>
        <taxon>Vertebrata</taxon>
        <taxon>Euteleostomi</taxon>
        <taxon>Actinopterygii</taxon>
        <taxon>Neopterygii</taxon>
        <taxon>Teleostei</taxon>
        <taxon>Anguilliformes</taxon>
        <taxon>Anguillidae</taxon>
        <taxon>Anguilla</taxon>
    </lineage>
</organism>
<reference evidence="1" key="2">
    <citation type="journal article" date="2015" name="Fish Shellfish Immunol.">
        <title>Early steps in the European eel (Anguilla anguilla)-Vibrio vulnificus interaction in the gills: Role of the RtxA13 toxin.</title>
        <authorList>
            <person name="Callol A."/>
            <person name="Pajuelo D."/>
            <person name="Ebbesson L."/>
            <person name="Teles M."/>
            <person name="MacKenzie S."/>
            <person name="Amaro C."/>
        </authorList>
    </citation>
    <scope>NUCLEOTIDE SEQUENCE</scope>
</reference>
<dbReference type="AlphaFoldDB" id="A0A0E9VZ51"/>
<protein>
    <submittedName>
        <fullName evidence="1">Uncharacterized protein</fullName>
    </submittedName>
</protein>
<proteinExistence type="predicted"/>